<keyword evidence="3" id="KW-1133">Transmembrane helix</keyword>
<dbReference type="InterPro" id="IPR013087">
    <property type="entry name" value="Znf_C2H2_type"/>
</dbReference>
<organism evidence="5 6">
    <name type="scientific">Datura stramonium</name>
    <name type="common">Jimsonweed</name>
    <name type="synonym">Common thornapple</name>
    <dbReference type="NCBI Taxonomy" id="4076"/>
    <lineage>
        <taxon>Eukaryota</taxon>
        <taxon>Viridiplantae</taxon>
        <taxon>Streptophyta</taxon>
        <taxon>Embryophyta</taxon>
        <taxon>Tracheophyta</taxon>
        <taxon>Spermatophyta</taxon>
        <taxon>Magnoliopsida</taxon>
        <taxon>eudicotyledons</taxon>
        <taxon>Gunneridae</taxon>
        <taxon>Pentapetalae</taxon>
        <taxon>asterids</taxon>
        <taxon>lamiids</taxon>
        <taxon>Solanales</taxon>
        <taxon>Solanaceae</taxon>
        <taxon>Solanoideae</taxon>
        <taxon>Datureae</taxon>
        <taxon>Datura</taxon>
    </lineage>
</organism>
<feature type="region of interest" description="Disordered" evidence="2">
    <location>
        <begin position="661"/>
        <end position="713"/>
    </location>
</feature>
<evidence type="ECO:0000256" key="2">
    <source>
        <dbReference type="SAM" id="MobiDB-lite"/>
    </source>
</evidence>
<proteinExistence type="predicted"/>
<dbReference type="InterPro" id="IPR056635">
    <property type="entry name" value="DUF7733"/>
</dbReference>
<dbReference type="PROSITE" id="PS00028">
    <property type="entry name" value="ZINC_FINGER_C2H2_1"/>
    <property type="match status" value="1"/>
</dbReference>
<name>A0ABS8SSG0_DATST</name>
<dbReference type="SMART" id="SM00355">
    <property type="entry name" value="ZnF_C2H2"/>
    <property type="match status" value="1"/>
</dbReference>
<feature type="transmembrane region" description="Helical" evidence="3">
    <location>
        <begin position="723"/>
        <end position="740"/>
    </location>
</feature>
<feature type="region of interest" description="Disordered" evidence="2">
    <location>
        <begin position="620"/>
        <end position="639"/>
    </location>
</feature>
<keyword evidence="3" id="KW-0812">Transmembrane</keyword>
<evidence type="ECO:0000313" key="5">
    <source>
        <dbReference type="EMBL" id="MCD7461704.1"/>
    </source>
</evidence>
<gene>
    <name evidence="5" type="ORF">HAX54_046838</name>
</gene>
<feature type="compositionally biased region" description="Polar residues" evidence="2">
    <location>
        <begin position="700"/>
        <end position="713"/>
    </location>
</feature>
<reference evidence="5 6" key="1">
    <citation type="journal article" date="2021" name="BMC Genomics">
        <title>Datura genome reveals duplications of psychoactive alkaloid biosynthetic genes and high mutation rate following tissue culture.</title>
        <authorList>
            <person name="Rajewski A."/>
            <person name="Carter-House D."/>
            <person name="Stajich J."/>
            <person name="Litt A."/>
        </authorList>
    </citation>
    <scope>NUCLEOTIDE SEQUENCE [LARGE SCALE GENOMIC DNA]</scope>
    <source>
        <strain evidence="5">AR-01</strain>
    </source>
</reference>
<keyword evidence="6" id="KW-1185">Reference proteome</keyword>
<dbReference type="PANTHER" id="PTHR36055">
    <property type="entry name" value="C2H2-LIKE ZINC FINGER PROTEIN"/>
    <property type="match status" value="1"/>
</dbReference>
<dbReference type="Pfam" id="PF24867">
    <property type="entry name" value="DUF7733"/>
    <property type="match status" value="1"/>
</dbReference>
<dbReference type="EMBL" id="JACEIK010000745">
    <property type="protein sequence ID" value="MCD7461704.1"/>
    <property type="molecule type" value="Genomic_DNA"/>
</dbReference>
<keyword evidence="3" id="KW-0472">Membrane</keyword>
<keyword evidence="1" id="KW-0863">Zinc-finger</keyword>
<evidence type="ECO:0000256" key="3">
    <source>
        <dbReference type="SAM" id="Phobius"/>
    </source>
</evidence>
<evidence type="ECO:0000256" key="1">
    <source>
        <dbReference type="PROSITE-ProRule" id="PRU00042"/>
    </source>
</evidence>
<dbReference type="PROSITE" id="PS50157">
    <property type="entry name" value="ZINC_FINGER_C2H2_2"/>
    <property type="match status" value="1"/>
</dbReference>
<accession>A0ABS8SSG0</accession>
<feature type="domain" description="C2H2-type" evidence="4">
    <location>
        <begin position="75"/>
        <end position="97"/>
    </location>
</feature>
<evidence type="ECO:0000313" key="6">
    <source>
        <dbReference type="Proteomes" id="UP000823775"/>
    </source>
</evidence>
<keyword evidence="1" id="KW-0862">Zinc</keyword>
<feature type="transmembrane region" description="Helical" evidence="3">
    <location>
        <begin position="824"/>
        <end position="846"/>
    </location>
</feature>
<evidence type="ECO:0000259" key="4">
    <source>
        <dbReference type="PROSITE" id="PS50157"/>
    </source>
</evidence>
<dbReference type="PANTHER" id="PTHR36055:SF5">
    <property type="entry name" value="C2H2-TYPE DOMAIN-CONTAINING PROTEIN"/>
    <property type="match status" value="1"/>
</dbReference>
<comment type="caution">
    <text evidence="5">The sequence shown here is derived from an EMBL/GenBank/DDBJ whole genome shotgun (WGS) entry which is preliminary data.</text>
</comment>
<protein>
    <recommendedName>
        <fullName evidence="4">C2H2-type domain-containing protein</fullName>
    </recommendedName>
</protein>
<sequence>MPVAKLSIGATQAAMKADEGNDSLDTLIRQAIGKEPLFSFSRTGDGPVQWFQLLHGLEQQDNAGGWPMLTPVKFQKCEKCSREFYSPINYRRHMRLHRRALNFDKESRKYRDLLGAFWDKLSLDEIKEVVSLHDVSIKDLSGSSLVQDLAASMRKPVVWTLPQDYYKAGLALLELIQAIPSKLTSQELFSILDDASERTFLCAGTAESVQKYVFDGDAAKKGLELKNLVACTSFLFEQKLVKAWFADKDAEALRCQKLLFEEEEAAQKKLAEMLERKKLKKLRQKEQRAREQSNWERGDLEVPADSFEVPMAEPSIPSAAVSDSNSSTPEVSDDVSSCLELVQFSNSEDMDIEAQLNLSHQHLDLVEIQDVEPPPVSAHSRRHFPHTQWQVPKSQRMGRNGFHNNQNHQVQKLEPVQKHGVFKDRGAPINSSKIWTRKIRVLNGEHFTPELQKEAIDQNRSNCEVMIGSISVPMKNCSTHGQGNCPSIERDNFDSTEPDMPKKCNVVVKPAKQDALQGGSNGAAVKLWRPVSRHGSGQHPEEAVIIGKLDNQTSSTENSLRSCSMDNPICKNKNCTCQVSDGNVHQGLGFCSISAKAFLSQRWKEAISGDHVTLVLSNDTEVSGHPDAQNGSSEAGPALDDQEHGIVVKADNQQANTGVLNLFSSGNSKPKSRQKPDKSVKTRWVNPCSDIRLPKDENMKNQTKSPSNSQKKTQQRFFTFRQLNVLAVIIVFSSSGMLIFSMEFTRADTEGIKAAAPHVFLLASQVFMEGVTFTDGFSLPVRVFVPVFYNSRRIFTIMEWLSSEISKVDQEYGGDMRRVYMGRALAAANMAFWCFNLFGFLLPVYLPKAFKMYYYSGTSKIKD</sequence>
<keyword evidence="1" id="KW-0479">Metal-binding</keyword>
<dbReference type="Proteomes" id="UP000823775">
    <property type="component" value="Unassembled WGS sequence"/>
</dbReference>